<gene>
    <name evidence="7" type="ORF">PMAYCL1PPCAC_24005</name>
</gene>
<dbReference type="GO" id="GO:0005840">
    <property type="term" value="C:ribosome"/>
    <property type="evidence" value="ECO:0007669"/>
    <property type="project" value="UniProtKB-KW"/>
</dbReference>
<evidence type="ECO:0000256" key="4">
    <source>
        <dbReference type="ARBA" id="ARBA00035283"/>
    </source>
</evidence>
<dbReference type="GO" id="GO:0003723">
    <property type="term" value="F:RNA binding"/>
    <property type="evidence" value="ECO:0007669"/>
    <property type="project" value="InterPro"/>
</dbReference>
<organism evidence="7 8">
    <name type="scientific">Pristionchus mayeri</name>
    <dbReference type="NCBI Taxonomy" id="1317129"/>
    <lineage>
        <taxon>Eukaryota</taxon>
        <taxon>Metazoa</taxon>
        <taxon>Ecdysozoa</taxon>
        <taxon>Nematoda</taxon>
        <taxon>Chromadorea</taxon>
        <taxon>Rhabditida</taxon>
        <taxon>Rhabditina</taxon>
        <taxon>Diplogasteromorpha</taxon>
        <taxon>Diplogasteroidea</taxon>
        <taxon>Neodiplogasteridae</taxon>
        <taxon>Pristionchus</taxon>
    </lineage>
</organism>
<protein>
    <recommendedName>
        <fullName evidence="4">Large ribosomal subunit protein uL24m</fullName>
    </recommendedName>
    <alternativeName>
        <fullName evidence="5">39S ribosomal protein L24, mitochondrial</fullName>
    </alternativeName>
</protein>
<dbReference type="InterPro" id="IPR041988">
    <property type="entry name" value="Ribosomal_uL24_KOW"/>
</dbReference>
<dbReference type="SUPFAM" id="SSF50104">
    <property type="entry name" value="Translation proteins SH3-like domain"/>
    <property type="match status" value="1"/>
</dbReference>
<keyword evidence="8" id="KW-1185">Reference proteome</keyword>
<evidence type="ECO:0000256" key="5">
    <source>
        <dbReference type="ARBA" id="ARBA00035357"/>
    </source>
</evidence>
<dbReference type="GO" id="GO:0006412">
    <property type="term" value="P:translation"/>
    <property type="evidence" value="ECO:0007669"/>
    <property type="project" value="InterPro"/>
</dbReference>
<evidence type="ECO:0000256" key="3">
    <source>
        <dbReference type="ARBA" id="ARBA00023274"/>
    </source>
</evidence>
<feature type="non-terminal residue" evidence="7">
    <location>
        <position position="1"/>
    </location>
</feature>
<evidence type="ECO:0000313" key="8">
    <source>
        <dbReference type="Proteomes" id="UP001328107"/>
    </source>
</evidence>
<dbReference type="InterPro" id="IPR005824">
    <property type="entry name" value="KOW"/>
</dbReference>
<dbReference type="Gene3D" id="2.30.30.30">
    <property type="match status" value="1"/>
</dbReference>
<dbReference type="Proteomes" id="UP001328107">
    <property type="component" value="Unassembled WGS sequence"/>
</dbReference>
<keyword evidence="2" id="KW-0689">Ribosomal protein</keyword>
<evidence type="ECO:0000313" key="7">
    <source>
        <dbReference type="EMBL" id="GMR53810.1"/>
    </source>
</evidence>
<dbReference type="AlphaFoldDB" id="A0AAN5D0I8"/>
<dbReference type="SMART" id="SM00739">
    <property type="entry name" value="KOW"/>
    <property type="match status" value="1"/>
</dbReference>
<reference evidence="8" key="1">
    <citation type="submission" date="2022-10" db="EMBL/GenBank/DDBJ databases">
        <title>Genome assembly of Pristionchus species.</title>
        <authorList>
            <person name="Yoshida K."/>
            <person name="Sommer R.J."/>
        </authorList>
    </citation>
    <scope>NUCLEOTIDE SEQUENCE [LARGE SCALE GENOMIC DNA]</scope>
    <source>
        <strain evidence="8">RS5460</strain>
    </source>
</reference>
<dbReference type="PANTHER" id="PTHR12903">
    <property type="entry name" value="MITOCHONDRIAL RIBOSOMAL PROTEIN L24"/>
    <property type="match status" value="1"/>
</dbReference>
<dbReference type="InterPro" id="IPR014722">
    <property type="entry name" value="Rib_uL2_dom2"/>
</dbReference>
<dbReference type="InterPro" id="IPR008991">
    <property type="entry name" value="Translation_prot_SH3-like_sf"/>
</dbReference>
<dbReference type="PROSITE" id="PS01108">
    <property type="entry name" value="RIBOSOMAL_L24"/>
    <property type="match status" value="1"/>
</dbReference>
<comment type="caution">
    <text evidence="7">The sequence shown here is derived from an EMBL/GenBank/DDBJ whole genome shotgun (WGS) entry which is preliminary data.</text>
</comment>
<accession>A0AAN5D0I8</accession>
<dbReference type="GO" id="GO:1990904">
    <property type="term" value="C:ribonucleoprotein complex"/>
    <property type="evidence" value="ECO:0007669"/>
    <property type="project" value="UniProtKB-KW"/>
</dbReference>
<evidence type="ECO:0000256" key="1">
    <source>
        <dbReference type="ARBA" id="ARBA00010618"/>
    </source>
</evidence>
<proteinExistence type="inferred from homology"/>
<evidence type="ECO:0000256" key="2">
    <source>
        <dbReference type="ARBA" id="ARBA00022980"/>
    </source>
</evidence>
<dbReference type="GO" id="GO:0003735">
    <property type="term" value="F:structural constituent of ribosome"/>
    <property type="evidence" value="ECO:0007669"/>
    <property type="project" value="InterPro"/>
</dbReference>
<dbReference type="InterPro" id="IPR003256">
    <property type="entry name" value="Ribosomal_uL24"/>
</dbReference>
<comment type="similarity">
    <text evidence="1">Belongs to the universal ribosomal protein uL24 family.</text>
</comment>
<name>A0AAN5D0I8_9BILA</name>
<dbReference type="InterPro" id="IPR005825">
    <property type="entry name" value="Ribosomal_uL24_CS"/>
</dbReference>
<dbReference type="Pfam" id="PF00467">
    <property type="entry name" value="KOW"/>
    <property type="match status" value="1"/>
</dbReference>
<keyword evidence="3" id="KW-0687">Ribonucleoprotein</keyword>
<sequence>QMWSSPIRCLPRIPSSYLDYARHMPQQYINKVKRITPKKIFGARFGAPDVIQWKIHPDDYIENGLRPWEQDKLKSNLEKENRYNQANLGKKFYEMEKQAWKKVDDEKWHIFSGDRVQVMVGKDKGKQGTVIKVSRETSEVWVENMNSVLEEENNGAEKLGIDNTLRWREKPLSVLEGEVMLVDPNDEETCTAQWVLSPDGSEYLRKSTRSGFEIPIPSQALVTYEYMQPEVYIEVAGKDTPSTAVLTRTYMPRLATFEEEIGEHHGFSAEPRPSTYWY</sequence>
<dbReference type="CDD" id="cd06089">
    <property type="entry name" value="KOW_RPL26"/>
    <property type="match status" value="1"/>
</dbReference>
<dbReference type="EMBL" id="BTRK01000005">
    <property type="protein sequence ID" value="GMR53810.1"/>
    <property type="molecule type" value="Genomic_DNA"/>
</dbReference>
<evidence type="ECO:0000259" key="6">
    <source>
        <dbReference type="SMART" id="SM00739"/>
    </source>
</evidence>
<feature type="domain" description="KOW" evidence="6">
    <location>
        <begin position="109"/>
        <end position="136"/>
    </location>
</feature>